<dbReference type="EMBL" id="SJZI01000008">
    <property type="protein sequence ID" value="TCJ17789.1"/>
    <property type="molecule type" value="Genomic_DNA"/>
</dbReference>
<proteinExistence type="predicted"/>
<dbReference type="PANTHER" id="PTHR19353">
    <property type="entry name" value="FATTY ACID DESATURASE 2"/>
    <property type="match status" value="1"/>
</dbReference>
<feature type="domain" description="Fatty acid desaturase" evidence="2">
    <location>
        <begin position="66"/>
        <end position="334"/>
    </location>
</feature>
<dbReference type="CDD" id="cd03506">
    <property type="entry name" value="Delta6-FADS-like"/>
    <property type="match status" value="1"/>
</dbReference>
<keyword evidence="4" id="KW-1185">Reference proteome</keyword>
<gene>
    <name evidence="3" type="ORF">EPD60_06275</name>
</gene>
<feature type="transmembrane region" description="Helical" evidence="1">
    <location>
        <begin position="98"/>
        <end position="117"/>
    </location>
</feature>
<dbReference type="GO" id="GO:0008610">
    <property type="term" value="P:lipid biosynthetic process"/>
    <property type="evidence" value="ECO:0007669"/>
    <property type="project" value="UniProtKB-ARBA"/>
</dbReference>
<dbReference type="Pfam" id="PF00487">
    <property type="entry name" value="FA_desaturase"/>
    <property type="match status" value="1"/>
</dbReference>
<dbReference type="PANTHER" id="PTHR19353:SF19">
    <property type="entry name" value="DELTA(5) FATTY ACID DESATURASE C-RELATED"/>
    <property type="match status" value="1"/>
</dbReference>
<dbReference type="RefSeq" id="WP_131447947.1">
    <property type="nucleotide sequence ID" value="NZ_SJZI01000008.1"/>
</dbReference>
<evidence type="ECO:0000313" key="4">
    <source>
        <dbReference type="Proteomes" id="UP000295334"/>
    </source>
</evidence>
<dbReference type="GO" id="GO:0016717">
    <property type="term" value="F:oxidoreductase activity, acting on paired donors, with oxidation of a pair of donors resulting in the reduction of molecular oxygen to two molecules of water"/>
    <property type="evidence" value="ECO:0007669"/>
    <property type="project" value="TreeGrafter"/>
</dbReference>
<feature type="transmembrane region" description="Helical" evidence="1">
    <location>
        <begin position="64"/>
        <end position="86"/>
    </location>
</feature>
<accession>A0A4R1BKF2</accession>
<dbReference type="OrthoDB" id="104711at2"/>
<dbReference type="InterPro" id="IPR005804">
    <property type="entry name" value="FA_desaturase_dom"/>
</dbReference>
<sequence length="366" mass="42109">MANVRFDNAHAPFHQSLKRSVDAYFRERALRRTGDWRLFTKALVLLPLAPAIYLFLLFGKPPAAAGIAGCMLLGLVLASIGFNIMHDANHGAFSQKKWLNNLLGLSLNLIGGNAFFWKQKHNILHHTYTNVEGIDDDIAQTKLLRQSPSQEWRPVHRYQHRYLSLAYGLSLFSWIWVTDFLKYFRKRVNNNPLPPMSTKEHLVFWASKVFNIAVWIVIPIWVLGPLPWLTGLTVTFLTTGIVISWVFQLAHAVEGPEFNPAGLSGTNIEMEWAAHQVRTTANFATHNRVLSWYVGGLNFQVEHHLFPRIAHVHYPALSRIVRRECEKHGLPYHCFDTLGEAIRSHRRTMRELGRKPELEEERLERA</sequence>
<protein>
    <submittedName>
        <fullName evidence="3">Acyl-CoA desaturase</fullName>
    </submittedName>
</protein>
<feature type="transmembrane region" description="Helical" evidence="1">
    <location>
        <begin position="228"/>
        <end position="247"/>
    </location>
</feature>
<feature type="transmembrane region" description="Helical" evidence="1">
    <location>
        <begin position="38"/>
        <end position="58"/>
    </location>
</feature>
<dbReference type="InterPro" id="IPR012171">
    <property type="entry name" value="Fatty_acid_desaturase"/>
</dbReference>
<evidence type="ECO:0000256" key="1">
    <source>
        <dbReference type="SAM" id="Phobius"/>
    </source>
</evidence>
<reference evidence="3 4" key="1">
    <citation type="submission" date="2019-03" db="EMBL/GenBank/DDBJ databases">
        <authorList>
            <person name="Kim M.K.M."/>
        </authorList>
    </citation>
    <scope>NUCLEOTIDE SEQUENCE [LARGE SCALE GENOMIC DNA]</scope>
    <source>
        <strain evidence="3 4">17J68-12</strain>
    </source>
</reference>
<keyword evidence="1" id="KW-0472">Membrane</keyword>
<name>A0A4R1BKF2_9BACT</name>
<comment type="caution">
    <text evidence="3">The sequence shown here is derived from an EMBL/GenBank/DDBJ whole genome shotgun (WGS) entry which is preliminary data.</text>
</comment>
<evidence type="ECO:0000313" key="3">
    <source>
        <dbReference type="EMBL" id="TCJ17789.1"/>
    </source>
</evidence>
<dbReference type="PIRSF" id="PIRSF015921">
    <property type="entry name" value="FA_sphinglp_des"/>
    <property type="match status" value="1"/>
</dbReference>
<dbReference type="GO" id="GO:0016020">
    <property type="term" value="C:membrane"/>
    <property type="evidence" value="ECO:0007669"/>
    <property type="project" value="TreeGrafter"/>
</dbReference>
<keyword evidence="1" id="KW-0812">Transmembrane</keyword>
<feature type="transmembrane region" description="Helical" evidence="1">
    <location>
        <begin position="202"/>
        <end position="222"/>
    </location>
</feature>
<keyword evidence="1" id="KW-1133">Transmembrane helix</keyword>
<dbReference type="AlphaFoldDB" id="A0A4R1BKF2"/>
<evidence type="ECO:0000259" key="2">
    <source>
        <dbReference type="Pfam" id="PF00487"/>
    </source>
</evidence>
<feature type="transmembrane region" description="Helical" evidence="1">
    <location>
        <begin position="162"/>
        <end position="181"/>
    </location>
</feature>
<organism evidence="3 4">
    <name type="scientific">Flaviaesturariibacter flavus</name>
    <dbReference type="NCBI Taxonomy" id="2502780"/>
    <lineage>
        <taxon>Bacteria</taxon>
        <taxon>Pseudomonadati</taxon>
        <taxon>Bacteroidota</taxon>
        <taxon>Chitinophagia</taxon>
        <taxon>Chitinophagales</taxon>
        <taxon>Chitinophagaceae</taxon>
        <taxon>Flaviaestuariibacter</taxon>
    </lineage>
</organism>
<dbReference type="Proteomes" id="UP000295334">
    <property type="component" value="Unassembled WGS sequence"/>
</dbReference>